<evidence type="ECO:0000313" key="2">
    <source>
        <dbReference type="Proteomes" id="UP001140096"/>
    </source>
</evidence>
<reference evidence="1" key="1">
    <citation type="submission" date="2022-07" db="EMBL/GenBank/DDBJ databases">
        <title>Phylogenomic reconstructions and comparative analyses of Kickxellomycotina fungi.</title>
        <authorList>
            <person name="Reynolds N.K."/>
            <person name="Stajich J.E."/>
            <person name="Barry K."/>
            <person name="Grigoriev I.V."/>
            <person name="Crous P."/>
            <person name="Smith M.E."/>
        </authorList>
    </citation>
    <scope>NUCLEOTIDE SEQUENCE</scope>
    <source>
        <strain evidence="1">CBS 102833</strain>
    </source>
</reference>
<sequence>MALAPAPTPLFLNWPSADNIPFFSAVDAHGHIKTGDSVSGSATTKPLAFIKYPVIQFSTAGILSGRPINIDEPPVKVMANVPMGDHCCIYALPTDISLKEFSEAVDEACLVEPMSKISWPHVKVSPRHGLGIIGVENAGELAILSEVTILIRGQPLVPRQVVRRKDTFAYIVVTRLAITSFEKRTTSIAEVLGPYGKIVDIIFERQGRTIYDHVKVILDRKMDMPIPRRLMIGSIEAVLSIKKVRF</sequence>
<accession>A0ACC1LIC2</accession>
<dbReference type="Proteomes" id="UP001140096">
    <property type="component" value="Unassembled WGS sequence"/>
</dbReference>
<dbReference type="EMBL" id="JANBUP010001014">
    <property type="protein sequence ID" value="KAJ2809140.1"/>
    <property type="molecule type" value="Genomic_DNA"/>
</dbReference>
<keyword evidence="2" id="KW-1185">Reference proteome</keyword>
<organism evidence="1 2">
    <name type="scientific">Coemansia furcata</name>
    <dbReference type="NCBI Taxonomy" id="417177"/>
    <lineage>
        <taxon>Eukaryota</taxon>
        <taxon>Fungi</taxon>
        <taxon>Fungi incertae sedis</taxon>
        <taxon>Zoopagomycota</taxon>
        <taxon>Kickxellomycotina</taxon>
        <taxon>Kickxellomycetes</taxon>
        <taxon>Kickxellales</taxon>
        <taxon>Kickxellaceae</taxon>
        <taxon>Coemansia</taxon>
    </lineage>
</organism>
<comment type="caution">
    <text evidence="1">The sequence shown here is derived from an EMBL/GenBank/DDBJ whole genome shotgun (WGS) entry which is preliminary data.</text>
</comment>
<proteinExistence type="predicted"/>
<evidence type="ECO:0000313" key="1">
    <source>
        <dbReference type="EMBL" id="KAJ2809140.1"/>
    </source>
</evidence>
<name>A0ACC1LIC2_9FUNG</name>
<gene>
    <name evidence="1" type="ORF">H4S07_003266</name>
</gene>
<protein>
    <submittedName>
        <fullName evidence="1">Uncharacterized protein</fullName>
    </submittedName>
</protein>